<dbReference type="InterPro" id="IPR000922">
    <property type="entry name" value="Lectin_gal-bd_dom"/>
</dbReference>
<feature type="chain" id="PRO_5040502690" description="Beta-galactosidase" evidence="13">
    <location>
        <begin position="23"/>
        <end position="834"/>
    </location>
</feature>
<dbReference type="PANTHER" id="PTHR23421">
    <property type="entry name" value="BETA-GALACTOSIDASE RELATED"/>
    <property type="match status" value="1"/>
</dbReference>
<evidence type="ECO:0000256" key="4">
    <source>
        <dbReference type="ARBA" id="ARBA00012756"/>
    </source>
</evidence>
<keyword evidence="6" id="KW-0964">Secreted</keyword>
<feature type="domain" description="SUEL-type lectin" evidence="14">
    <location>
        <begin position="741"/>
        <end position="830"/>
    </location>
</feature>
<dbReference type="AlphaFoldDB" id="A0A9Q0K9A9"/>
<evidence type="ECO:0000256" key="3">
    <source>
        <dbReference type="ARBA" id="ARBA00009809"/>
    </source>
</evidence>
<dbReference type="GO" id="GO:0030246">
    <property type="term" value="F:carbohydrate binding"/>
    <property type="evidence" value="ECO:0007669"/>
    <property type="project" value="InterPro"/>
</dbReference>
<dbReference type="FunFam" id="3.20.20.80:FF:000006">
    <property type="entry name" value="Beta-galactosidase"/>
    <property type="match status" value="1"/>
</dbReference>
<evidence type="ECO:0000256" key="9">
    <source>
        <dbReference type="ARBA" id="ARBA00023180"/>
    </source>
</evidence>
<evidence type="ECO:0000256" key="12">
    <source>
        <dbReference type="RuleBase" id="RU003679"/>
    </source>
</evidence>
<dbReference type="CDD" id="cd22842">
    <property type="entry name" value="Gal_Rha_Lectin_BGal"/>
    <property type="match status" value="1"/>
</dbReference>
<accession>A0A9Q0K9A9</accession>
<keyword evidence="16" id="KW-1185">Reference proteome</keyword>
<feature type="signal peptide" evidence="13">
    <location>
        <begin position="1"/>
        <end position="22"/>
    </location>
</feature>
<dbReference type="Proteomes" id="UP001141806">
    <property type="component" value="Unassembled WGS sequence"/>
</dbReference>
<dbReference type="SUPFAM" id="SSF51445">
    <property type="entry name" value="(Trans)glycosidases"/>
    <property type="match status" value="1"/>
</dbReference>
<dbReference type="Pfam" id="PF17834">
    <property type="entry name" value="GHD"/>
    <property type="match status" value="1"/>
</dbReference>
<dbReference type="InterPro" id="IPR043159">
    <property type="entry name" value="Lectin_gal-bd_sf"/>
</dbReference>
<dbReference type="EMBL" id="JAMYWD010000007">
    <property type="protein sequence ID" value="KAJ4966201.1"/>
    <property type="molecule type" value="Genomic_DNA"/>
</dbReference>
<evidence type="ECO:0000313" key="15">
    <source>
        <dbReference type="EMBL" id="KAJ4966201.1"/>
    </source>
</evidence>
<evidence type="ECO:0000256" key="10">
    <source>
        <dbReference type="ARBA" id="ARBA00023295"/>
    </source>
</evidence>
<dbReference type="GO" id="GO:0048046">
    <property type="term" value="C:apoplast"/>
    <property type="evidence" value="ECO:0007669"/>
    <property type="project" value="UniProtKB-SubCell"/>
</dbReference>
<proteinExistence type="inferred from homology"/>
<organism evidence="15 16">
    <name type="scientific">Protea cynaroides</name>
    <dbReference type="NCBI Taxonomy" id="273540"/>
    <lineage>
        <taxon>Eukaryota</taxon>
        <taxon>Viridiplantae</taxon>
        <taxon>Streptophyta</taxon>
        <taxon>Embryophyta</taxon>
        <taxon>Tracheophyta</taxon>
        <taxon>Spermatophyta</taxon>
        <taxon>Magnoliopsida</taxon>
        <taxon>Proteales</taxon>
        <taxon>Proteaceae</taxon>
        <taxon>Protea</taxon>
    </lineage>
</organism>
<keyword evidence="5" id="KW-0052">Apoplast</keyword>
<evidence type="ECO:0000259" key="14">
    <source>
        <dbReference type="PROSITE" id="PS50228"/>
    </source>
</evidence>
<dbReference type="InterPro" id="IPR008979">
    <property type="entry name" value="Galactose-bd-like_sf"/>
</dbReference>
<dbReference type="OrthoDB" id="1657402at2759"/>
<keyword evidence="8 11" id="KW-0378">Hydrolase</keyword>
<reference evidence="15" key="1">
    <citation type="journal article" date="2023" name="Plant J.">
        <title>The genome of the king protea, Protea cynaroides.</title>
        <authorList>
            <person name="Chang J."/>
            <person name="Duong T.A."/>
            <person name="Schoeman C."/>
            <person name="Ma X."/>
            <person name="Roodt D."/>
            <person name="Barker N."/>
            <person name="Li Z."/>
            <person name="Van de Peer Y."/>
            <person name="Mizrachi E."/>
        </authorList>
    </citation>
    <scope>NUCLEOTIDE SEQUENCE</scope>
    <source>
        <tissue evidence="15">Young leaves</tissue>
    </source>
</reference>
<dbReference type="PROSITE" id="PS01182">
    <property type="entry name" value="GLYCOSYL_HYDROL_F35"/>
    <property type="match status" value="1"/>
</dbReference>
<dbReference type="Gene3D" id="2.60.120.260">
    <property type="entry name" value="Galactose-binding domain-like"/>
    <property type="match status" value="2"/>
</dbReference>
<keyword evidence="10 11" id="KW-0326">Glycosidase</keyword>
<dbReference type="Gene3D" id="3.20.20.80">
    <property type="entry name" value="Glycosidases"/>
    <property type="match status" value="1"/>
</dbReference>
<dbReference type="FunFam" id="2.60.120.260:FF:000050">
    <property type="entry name" value="Beta-galactosidase"/>
    <property type="match status" value="1"/>
</dbReference>
<evidence type="ECO:0000256" key="5">
    <source>
        <dbReference type="ARBA" id="ARBA00022523"/>
    </source>
</evidence>
<evidence type="ECO:0000256" key="1">
    <source>
        <dbReference type="ARBA" id="ARBA00001412"/>
    </source>
</evidence>
<dbReference type="InterPro" id="IPR017853">
    <property type="entry name" value="GH"/>
</dbReference>
<comment type="caution">
    <text evidence="15">The sequence shown here is derived from an EMBL/GenBank/DDBJ whole genome shotgun (WGS) entry which is preliminary data.</text>
</comment>
<dbReference type="InterPro" id="IPR048913">
    <property type="entry name" value="BetaGal_gal-bd"/>
</dbReference>
<evidence type="ECO:0000256" key="6">
    <source>
        <dbReference type="ARBA" id="ARBA00022525"/>
    </source>
</evidence>
<evidence type="ECO:0000313" key="16">
    <source>
        <dbReference type="Proteomes" id="UP001141806"/>
    </source>
</evidence>
<comment type="similarity">
    <text evidence="3 12">Belongs to the glycosyl hydrolase 35 family.</text>
</comment>
<protein>
    <recommendedName>
        <fullName evidence="4 11">Beta-galactosidase</fullName>
        <ecNumber evidence="4 11">3.2.1.23</ecNumber>
    </recommendedName>
</protein>
<dbReference type="Pfam" id="PF02140">
    <property type="entry name" value="SUEL_Lectin"/>
    <property type="match status" value="1"/>
</dbReference>
<gene>
    <name evidence="15" type="ORF">NE237_018050</name>
</gene>
<dbReference type="GO" id="GO:0004565">
    <property type="term" value="F:beta-galactosidase activity"/>
    <property type="evidence" value="ECO:0007669"/>
    <property type="project" value="UniProtKB-EC"/>
</dbReference>
<dbReference type="PROSITE" id="PS50228">
    <property type="entry name" value="SUEL_LECTIN"/>
    <property type="match status" value="1"/>
</dbReference>
<dbReference type="Gene3D" id="2.60.120.740">
    <property type="match status" value="1"/>
</dbReference>
<keyword evidence="9" id="KW-0325">Glycoprotein</keyword>
<evidence type="ECO:0000256" key="2">
    <source>
        <dbReference type="ARBA" id="ARBA00004271"/>
    </source>
</evidence>
<dbReference type="PRINTS" id="PR00742">
    <property type="entry name" value="GLHYDRLASE35"/>
</dbReference>
<dbReference type="InterPro" id="IPR041392">
    <property type="entry name" value="GHD"/>
</dbReference>
<dbReference type="EC" id="3.2.1.23" evidence="4 11"/>
<evidence type="ECO:0000256" key="7">
    <source>
        <dbReference type="ARBA" id="ARBA00022729"/>
    </source>
</evidence>
<dbReference type="Pfam" id="PF21467">
    <property type="entry name" value="BetaGal_gal-bd"/>
    <property type="match status" value="1"/>
</dbReference>
<dbReference type="SUPFAM" id="SSF49785">
    <property type="entry name" value="Galactose-binding domain-like"/>
    <property type="match status" value="2"/>
</dbReference>
<keyword evidence="7 13" id="KW-0732">Signal</keyword>
<dbReference type="Pfam" id="PF01301">
    <property type="entry name" value="Glyco_hydro_35"/>
    <property type="match status" value="1"/>
</dbReference>
<sequence length="834" mass="93922">MSIPSRALVLSLLSLLVVSAVSRGGGNSTKGVSYDGKSLIINGQRELIFSGSVHYPRLPPEMWPQVLNLSKHGGLNTIQTYVFWNVHEPKEGQFNFEGNADIVKFIRLIQENDMYVILRIGPFIQAEWNFGGFPYWLREVHNITFRTDNQQYKYQMQKFTEMIVQKMKDEKLFAPQGGPIILAQIENEYNTIQIAFKESGSKYIQWAANMAVGLNVGVPWVMCKQKDAPDPVINTCNGRNCGDTFTGPNKPYKPSLWSENWTAQYRVFGDPPSQRSAEDLAYSVARFFSKSGTLVNYYMYYGGTNYGRTASSFATTRYYDEAPLDEFGLPKDPKWGHLKDLHSTLRMCKKSLLRGVPTLQNLGPAVEARIYQMEGANDCAAFLSNADVRMPTTVEFRGKDYYLPAHSISILPDCKTVVYNTQTVVAQHNARSFKVSEKAKRNFHWQMYQEKIPTISDATVRSLVPLELMNHTKDTSDYLWYTTSVELRNYDLPMRNDIIPVIQIANFGDAMHTFVNGEYVGSGRGSHLDRTFTFKQAVRLKPGVNTISLLSMTVGFPDSGVYLEKRFAGIRNVLIQGLNTGTIDLTQNGWGHKVGVEGEKLHLYSQGSTKRVQWTEAKGRGTTLTWYKAYFDAPEGIAPLALNLTSMSKGMAWVNGKSIGRYWVSYLSPLGKPSQSEYHIPRAFVKSTDNLLVVFEEMGGNPEEITILTVHRDTVCSYVTEYHLPHVKSWEQQNMVQASVDDRKPQATLKCPSHKVIAEVEFASFGDPIGACGNFNTGSCQSFDTKDIVTEICLGKTTCNIPVDWKKLTKKNEEPCPGIVKTLAVQVWCDDKEN</sequence>
<comment type="catalytic activity">
    <reaction evidence="1 11">
        <text>Hydrolysis of terminal non-reducing beta-D-galactose residues in beta-D-galactosides.</text>
        <dbReference type="EC" id="3.2.1.23"/>
    </reaction>
</comment>
<dbReference type="InterPro" id="IPR019801">
    <property type="entry name" value="Glyco_hydro_35_CS"/>
</dbReference>
<evidence type="ECO:0000256" key="8">
    <source>
        <dbReference type="ARBA" id="ARBA00022801"/>
    </source>
</evidence>
<evidence type="ECO:0000256" key="11">
    <source>
        <dbReference type="RuleBase" id="RU000675"/>
    </source>
</evidence>
<dbReference type="GO" id="GO:0005975">
    <property type="term" value="P:carbohydrate metabolic process"/>
    <property type="evidence" value="ECO:0007669"/>
    <property type="project" value="InterPro"/>
</dbReference>
<evidence type="ECO:0000256" key="13">
    <source>
        <dbReference type="SAM" id="SignalP"/>
    </source>
</evidence>
<name>A0A9Q0K9A9_9MAGN</name>
<comment type="subcellular location">
    <subcellularLocation>
        <location evidence="2">Secreted</location>
        <location evidence="2">Extracellular space</location>
        <location evidence="2">Apoplast</location>
    </subcellularLocation>
</comment>
<dbReference type="InterPro" id="IPR031330">
    <property type="entry name" value="Gly_Hdrlase_35_cat"/>
</dbReference>
<dbReference type="InterPro" id="IPR001944">
    <property type="entry name" value="Glycoside_Hdrlase_35"/>
</dbReference>